<name>A0A840WND5_9ACTN</name>
<dbReference type="AlphaFoldDB" id="A0A840WND5"/>
<accession>A0A840WND5</accession>
<dbReference type="EMBL" id="JACHDO010000001">
    <property type="protein sequence ID" value="MBB5491638.1"/>
    <property type="molecule type" value="Genomic_DNA"/>
</dbReference>
<evidence type="ECO:0000313" key="3">
    <source>
        <dbReference type="Proteomes" id="UP000579647"/>
    </source>
</evidence>
<evidence type="ECO:0000259" key="1">
    <source>
        <dbReference type="Pfam" id="PF02036"/>
    </source>
</evidence>
<dbReference type="InterPro" id="IPR036527">
    <property type="entry name" value="SCP2_sterol-bd_dom_sf"/>
</dbReference>
<dbReference type="Proteomes" id="UP000579647">
    <property type="component" value="Unassembled WGS sequence"/>
</dbReference>
<dbReference type="InterPro" id="IPR003033">
    <property type="entry name" value="SCP2_sterol-bd_dom"/>
</dbReference>
<dbReference type="Gene3D" id="3.30.1050.10">
    <property type="entry name" value="SCP2 sterol-binding domain"/>
    <property type="match status" value="1"/>
</dbReference>
<dbReference type="SUPFAM" id="SSF55718">
    <property type="entry name" value="SCP-like"/>
    <property type="match status" value="1"/>
</dbReference>
<comment type="caution">
    <text evidence="2">The sequence shown here is derived from an EMBL/GenBank/DDBJ whole genome shotgun (WGS) entry which is preliminary data.</text>
</comment>
<evidence type="ECO:0000313" key="2">
    <source>
        <dbReference type="EMBL" id="MBB5491638.1"/>
    </source>
</evidence>
<dbReference type="Pfam" id="PF02036">
    <property type="entry name" value="SCP2"/>
    <property type="match status" value="1"/>
</dbReference>
<reference evidence="2 3" key="1">
    <citation type="submission" date="2020-08" db="EMBL/GenBank/DDBJ databases">
        <title>Sequencing the genomes of 1000 actinobacteria strains.</title>
        <authorList>
            <person name="Klenk H.-P."/>
        </authorList>
    </citation>
    <scope>NUCLEOTIDE SEQUENCE [LARGE SCALE GENOMIC DNA]</scope>
    <source>
        <strain evidence="2 3">DSM 44598</strain>
    </source>
</reference>
<organism evidence="2 3">
    <name type="scientific">Nocardiopsis metallicus</name>
    <dbReference type="NCBI Taxonomy" id="179819"/>
    <lineage>
        <taxon>Bacteria</taxon>
        <taxon>Bacillati</taxon>
        <taxon>Actinomycetota</taxon>
        <taxon>Actinomycetes</taxon>
        <taxon>Streptosporangiales</taxon>
        <taxon>Nocardiopsidaceae</taxon>
        <taxon>Nocardiopsis</taxon>
    </lineage>
</organism>
<gene>
    <name evidence="2" type="ORF">HNR07_002775</name>
</gene>
<proteinExistence type="predicted"/>
<keyword evidence="3" id="KW-1185">Reference proteome</keyword>
<dbReference type="RefSeq" id="WP_184365287.1">
    <property type="nucleotide sequence ID" value="NZ_BAAAKM010000176.1"/>
</dbReference>
<sequence length="116" mass="12726">MSSIDACLEGIARANERILAQPLDRRREVIRERTVRVIVPDLATAFDMRLTVDGLTDITSGPAAAAAAAPQVRVTVSSDDLVDLAEDRLDPAKALFSRRLKVDASLSDLLRMRRLL</sequence>
<feature type="domain" description="SCP2" evidence="1">
    <location>
        <begin position="23"/>
        <end position="114"/>
    </location>
</feature>
<protein>
    <submittedName>
        <fullName evidence="2">Putative lipid carrier protein YhbT</fullName>
    </submittedName>
</protein>